<evidence type="ECO:0000256" key="11">
    <source>
        <dbReference type="ARBA" id="ARBA00022989"/>
    </source>
</evidence>
<keyword evidence="19" id="KW-1185">Reference proteome</keyword>
<dbReference type="GO" id="GO:0004581">
    <property type="term" value="F:dolichyl-phosphate beta-glucosyltransferase activity"/>
    <property type="evidence" value="ECO:0007669"/>
    <property type="project" value="UniProtKB-EC"/>
</dbReference>
<evidence type="ECO:0000256" key="4">
    <source>
        <dbReference type="ARBA" id="ARBA00006739"/>
    </source>
</evidence>
<keyword evidence="7" id="KW-0808">Transferase</keyword>
<evidence type="ECO:0000256" key="9">
    <source>
        <dbReference type="ARBA" id="ARBA00022824"/>
    </source>
</evidence>
<evidence type="ECO:0000256" key="12">
    <source>
        <dbReference type="ARBA" id="ARBA00023136"/>
    </source>
</evidence>
<name>A0A1H8XI32_9PSEU</name>
<evidence type="ECO:0000313" key="18">
    <source>
        <dbReference type="EMBL" id="SEP39536.1"/>
    </source>
</evidence>
<evidence type="ECO:0000313" key="19">
    <source>
        <dbReference type="Proteomes" id="UP000198582"/>
    </source>
</evidence>
<dbReference type="RefSeq" id="WP_425425299.1">
    <property type="nucleotide sequence ID" value="NZ_FOEF01000007.1"/>
</dbReference>
<dbReference type="SUPFAM" id="SSF53448">
    <property type="entry name" value="Nucleotide-diphospho-sugar transferases"/>
    <property type="match status" value="1"/>
</dbReference>
<feature type="transmembrane region" description="Helical" evidence="15">
    <location>
        <begin position="389"/>
        <end position="410"/>
    </location>
</feature>
<dbReference type="CDD" id="cd04188">
    <property type="entry name" value="DPG_synthase"/>
    <property type="match status" value="1"/>
</dbReference>
<evidence type="ECO:0000256" key="7">
    <source>
        <dbReference type="ARBA" id="ARBA00022679"/>
    </source>
</evidence>
<keyword evidence="6" id="KW-0328">Glycosyltransferase</keyword>
<dbReference type="EC" id="2.4.1.117" evidence="5"/>
<feature type="transmembrane region" description="Helical" evidence="15">
    <location>
        <begin position="322"/>
        <end position="339"/>
    </location>
</feature>
<dbReference type="PANTHER" id="PTHR10859">
    <property type="entry name" value="GLYCOSYL TRANSFERASE"/>
    <property type="match status" value="1"/>
</dbReference>
<feature type="transmembrane region" description="Helical" evidence="15">
    <location>
        <begin position="293"/>
        <end position="316"/>
    </location>
</feature>
<dbReference type="GO" id="GO:0000271">
    <property type="term" value="P:polysaccharide biosynthetic process"/>
    <property type="evidence" value="ECO:0007669"/>
    <property type="project" value="InterPro"/>
</dbReference>
<dbReference type="Pfam" id="PF00535">
    <property type="entry name" value="Glycos_transf_2"/>
    <property type="match status" value="1"/>
</dbReference>
<evidence type="ECO:0000259" key="17">
    <source>
        <dbReference type="Pfam" id="PF04138"/>
    </source>
</evidence>
<dbReference type="InterPro" id="IPR001173">
    <property type="entry name" value="Glyco_trans_2-like"/>
</dbReference>
<dbReference type="InterPro" id="IPR007267">
    <property type="entry name" value="GtrA_DPMS_TM"/>
</dbReference>
<protein>
    <recommendedName>
        <fullName evidence="5">dolichyl-phosphate beta-glucosyltransferase</fullName>
        <ecNumber evidence="5">2.4.1.117</ecNumber>
    </recommendedName>
</protein>
<keyword evidence="12 15" id="KW-0472">Membrane</keyword>
<keyword evidence="8 15" id="KW-0812">Transmembrane</keyword>
<evidence type="ECO:0000256" key="8">
    <source>
        <dbReference type="ARBA" id="ARBA00022692"/>
    </source>
</evidence>
<dbReference type="STRING" id="394193.SAMN04489732_107294"/>
<keyword evidence="9" id="KW-0256">Endoplasmic reticulum</keyword>
<gene>
    <name evidence="18" type="ORF">SAMN04489732_107294</name>
</gene>
<evidence type="ECO:0000256" key="14">
    <source>
        <dbReference type="SAM" id="MobiDB-lite"/>
    </source>
</evidence>
<keyword evidence="10" id="KW-0735">Signal-anchor</keyword>
<dbReference type="PANTHER" id="PTHR10859:SF91">
    <property type="entry name" value="DOLICHYL-PHOSPHATE BETA-GLUCOSYLTRANSFERASE"/>
    <property type="match status" value="1"/>
</dbReference>
<feature type="region of interest" description="Disordered" evidence="14">
    <location>
        <begin position="1"/>
        <end position="26"/>
    </location>
</feature>
<comment type="similarity">
    <text evidence="4">Belongs to the glycosyltransferase 2 family.</text>
</comment>
<evidence type="ECO:0000256" key="1">
    <source>
        <dbReference type="ARBA" id="ARBA00004141"/>
    </source>
</evidence>
<evidence type="ECO:0000256" key="5">
    <source>
        <dbReference type="ARBA" id="ARBA00012583"/>
    </source>
</evidence>
<evidence type="ECO:0000256" key="10">
    <source>
        <dbReference type="ARBA" id="ARBA00022968"/>
    </source>
</evidence>
<dbReference type="AlphaFoldDB" id="A0A1H8XI32"/>
<evidence type="ECO:0000256" key="6">
    <source>
        <dbReference type="ARBA" id="ARBA00022676"/>
    </source>
</evidence>
<organism evidence="18 19">
    <name type="scientific">Amycolatopsis saalfeldensis</name>
    <dbReference type="NCBI Taxonomy" id="394193"/>
    <lineage>
        <taxon>Bacteria</taxon>
        <taxon>Bacillati</taxon>
        <taxon>Actinomycetota</taxon>
        <taxon>Actinomycetes</taxon>
        <taxon>Pseudonocardiales</taxon>
        <taxon>Pseudonocardiaceae</taxon>
        <taxon>Amycolatopsis</taxon>
    </lineage>
</organism>
<evidence type="ECO:0000256" key="2">
    <source>
        <dbReference type="ARBA" id="ARBA00004389"/>
    </source>
</evidence>
<dbReference type="Gene3D" id="3.90.550.10">
    <property type="entry name" value="Spore Coat Polysaccharide Biosynthesis Protein SpsA, Chain A"/>
    <property type="match status" value="1"/>
</dbReference>
<feature type="domain" description="GtrA/DPMS transmembrane" evidence="17">
    <location>
        <begin position="300"/>
        <end position="416"/>
    </location>
</feature>
<dbReference type="GO" id="GO:0016020">
    <property type="term" value="C:membrane"/>
    <property type="evidence" value="ECO:0007669"/>
    <property type="project" value="UniProtKB-SubCell"/>
</dbReference>
<dbReference type="InterPro" id="IPR035518">
    <property type="entry name" value="DPG_synthase"/>
</dbReference>
<feature type="compositionally biased region" description="Basic and acidic residues" evidence="14">
    <location>
        <begin position="9"/>
        <end position="26"/>
    </location>
</feature>
<comment type="catalytic activity">
    <reaction evidence="13">
        <text>a di-trans,poly-cis-dolichyl phosphate + UDP-alpha-D-glucose = a di-trans,poly-cis-dolichyl beta-D-glucosyl phosphate + UDP</text>
        <dbReference type="Rhea" id="RHEA:15401"/>
        <dbReference type="Rhea" id="RHEA-COMP:19498"/>
        <dbReference type="Rhea" id="RHEA-COMP:19502"/>
        <dbReference type="ChEBI" id="CHEBI:57525"/>
        <dbReference type="ChEBI" id="CHEBI:57683"/>
        <dbReference type="ChEBI" id="CHEBI:58223"/>
        <dbReference type="ChEBI" id="CHEBI:58885"/>
        <dbReference type="EC" id="2.4.1.117"/>
    </reaction>
    <physiologicalReaction direction="left-to-right" evidence="13">
        <dbReference type="Rhea" id="RHEA:15402"/>
    </physiologicalReaction>
</comment>
<dbReference type="EMBL" id="FOEF01000007">
    <property type="protein sequence ID" value="SEP39536.1"/>
    <property type="molecule type" value="Genomic_DNA"/>
</dbReference>
<feature type="transmembrane region" description="Helical" evidence="15">
    <location>
        <begin position="360"/>
        <end position="383"/>
    </location>
</feature>
<evidence type="ECO:0000256" key="3">
    <source>
        <dbReference type="ARBA" id="ARBA00004922"/>
    </source>
</evidence>
<dbReference type="Proteomes" id="UP000198582">
    <property type="component" value="Unassembled WGS sequence"/>
</dbReference>
<proteinExistence type="inferred from homology"/>
<dbReference type="Pfam" id="PF04138">
    <property type="entry name" value="GtrA_DPMS_TM"/>
    <property type="match status" value="1"/>
</dbReference>
<comment type="pathway">
    <text evidence="3">Protein modification; protein glycosylation.</text>
</comment>
<reference evidence="18 19" key="1">
    <citation type="submission" date="2016-10" db="EMBL/GenBank/DDBJ databases">
        <authorList>
            <person name="de Groot N.N."/>
        </authorList>
    </citation>
    <scope>NUCLEOTIDE SEQUENCE [LARGE SCALE GENOMIC DNA]</scope>
    <source>
        <strain evidence="18 19">DSM 44993</strain>
    </source>
</reference>
<accession>A0A1H8XI32</accession>
<evidence type="ECO:0000256" key="15">
    <source>
        <dbReference type="SAM" id="Phobius"/>
    </source>
</evidence>
<sequence length="437" mass="48243">MPGVISARQSEHVPEPRDEAEVGDRQRHPTVDVVIPVYNEERSLPGCIRVLHDYLSNGFPFEWTITVVDNASTDGTERVANQLAETTDNVRVLRLERKGRGLALRTAWGFSDADIVVYMDVDLSTGLDALLPLVAPLSNGHSDIAIGSRLAPGARTVRGPKREVISRCYNALIRLSHGARFSDAQCGFKAARAEVIRPLLQRIEDDSWFFDTELLLLAEHNGLRVHEVPVDWVEDTDTRVHVASTAIDDIRGLVRVARNKASGAAKVEDLPRRPEPAPIHPDAVVAQRRETGLLWQVLCFGLIGAASTVATLLLYAGFRTWWPYWVANFVALTITTLLNTEANRRLTFIGRKRPGGRVHLQGLVVFALYYAFTSGALFLLDALKPRHTAALELVVLLAASLVGTAGRFVLLRIWVFRHDKSPAAVAGEKNLEEKVAA</sequence>
<feature type="domain" description="Glycosyltransferase 2-like" evidence="16">
    <location>
        <begin position="33"/>
        <end position="197"/>
    </location>
</feature>
<dbReference type="InterPro" id="IPR029044">
    <property type="entry name" value="Nucleotide-diphossugar_trans"/>
</dbReference>
<keyword evidence="11 15" id="KW-1133">Transmembrane helix</keyword>
<evidence type="ECO:0000256" key="13">
    <source>
        <dbReference type="ARBA" id="ARBA00045097"/>
    </source>
</evidence>
<comment type="subcellular location">
    <subcellularLocation>
        <location evidence="2">Endoplasmic reticulum membrane</location>
        <topology evidence="2">Single-pass membrane protein</topology>
    </subcellularLocation>
    <subcellularLocation>
        <location evidence="1">Membrane</location>
        <topology evidence="1">Multi-pass membrane protein</topology>
    </subcellularLocation>
</comment>
<dbReference type="GO" id="GO:0006487">
    <property type="term" value="P:protein N-linked glycosylation"/>
    <property type="evidence" value="ECO:0007669"/>
    <property type="project" value="TreeGrafter"/>
</dbReference>
<evidence type="ECO:0000259" key="16">
    <source>
        <dbReference type="Pfam" id="PF00535"/>
    </source>
</evidence>